<reference evidence="1" key="1">
    <citation type="journal article" date="2021" name="Proc. Natl. Acad. Sci. U.S.A.">
        <title>A Catalog of Tens of Thousands of Viruses from Human Metagenomes Reveals Hidden Associations with Chronic Diseases.</title>
        <authorList>
            <person name="Tisza M.J."/>
            <person name="Buck C.B."/>
        </authorList>
    </citation>
    <scope>NUCLEOTIDE SEQUENCE</scope>
    <source>
        <strain evidence="1">Ct3ka12</strain>
    </source>
</reference>
<proteinExistence type="predicted"/>
<protein>
    <submittedName>
        <fullName evidence="1">Uncharacterized protein</fullName>
    </submittedName>
</protein>
<name>A0A8S5SL07_9CAUD</name>
<dbReference type="EMBL" id="BK032619">
    <property type="protein sequence ID" value="DAF51646.1"/>
    <property type="molecule type" value="Genomic_DNA"/>
</dbReference>
<evidence type="ECO:0000313" key="1">
    <source>
        <dbReference type="EMBL" id="DAF51646.1"/>
    </source>
</evidence>
<sequence length="187" mass="20635">MAQCINKIAKDFGYDCDDTIKGVELSLLLVNREDIDLGATVVEGNQIKSLVLKNGKTAYKVDYAKESHISVSTKPEISDDDFNGHKHNIILKIYGKSKDDYDQIDKIVAGASVVAIVQNKTKTLENTFDVYGFYIGLEATEGEGRTNGGVYTLTLGTPSNQKEPKTALRWLDTDYTTTKGKFDNKLA</sequence>
<accession>A0A8S5SL07</accession>
<organism evidence="1">
    <name type="scientific">Siphoviridae sp. ct3ka12</name>
    <dbReference type="NCBI Taxonomy" id="2827771"/>
    <lineage>
        <taxon>Viruses</taxon>
        <taxon>Duplodnaviria</taxon>
        <taxon>Heunggongvirae</taxon>
        <taxon>Uroviricota</taxon>
        <taxon>Caudoviricetes</taxon>
    </lineage>
</organism>